<feature type="compositionally biased region" description="Polar residues" evidence="2">
    <location>
        <begin position="20"/>
        <end position="30"/>
    </location>
</feature>
<comment type="caution">
    <text evidence="3">The sequence shown here is derived from an EMBL/GenBank/DDBJ whole genome shotgun (WGS) entry which is preliminary data.</text>
</comment>
<feature type="coiled-coil region" evidence="1">
    <location>
        <begin position="275"/>
        <end position="320"/>
    </location>
</feature>
<dbReference type="EMBL" id="BLQM01000259">
    <property type="protein sequence ID" value="GMH78966.1"/>
    <property type="molecule type" value="Genomic_DNA"/>
</dbReference>
<sequence>MLAKRKMQASQLSAASSNSENYDVTNTNESELYFQSPEGDSSAKYMEGYGGDNQSHFTRGHESPETKITRGSSNPQMETPSPAGSRGVVMGIGMGRPKSFIEPLHLSPLLSQITSEIRTSGLRKGRENSLISLITELQTSLSDYTNQCKSVHKEWVKFSEDSMSLAGKCRKNKEDLILSNETLKMETAKREKRVGEILEENEIKMGESKKAEEYAKLELGKVKLECVETVKETKENAELRIQREVSRIKARLIKESSKKAQRCVEGVTVEYGRKVKVLKEKFEREEKGRKEREKEVEVLKGRLEEEERKYRIEVDEWKSTSEENEKGFESLVNENQGLLVENNKLQSSVSILREENMKTLKEQREKRRAELDDVEDRVKGVIRKKDELIRKLLDRAERAENRAVGVEKVLMEIDGNFRVSS</sequence>
<evidence type="ECO:0000313" key="4">
    <source>
        <dbReference type="Proteomes" id="UP001162640"/>
    </source>
</evidence>
<dbReference type="Proteomes" id="UP001162640">
    <property type="component" value="Unassembled WGS sequence"/>
</dbReference>
<dbReference type="AlphaFoldDB" id="A0A9W7ATS9"/>
<protein>
    <submittedName>
        <fullName evidence="3">Uncharacterized protein</fullName>
    </submittedName>
</protein>
<feature type="compositionally biased region" description="Low complexity" evidence="2">
    <location>
        <begin position="8"/>
        <end position="19"/>
    </location>
</feature>
<feature type="region of interest" description="Disordered" evidence="2">
    <location>
        <begin position="1"/>
        <end position="87"/>
    </location>
</feature>
<evidence type="ECO:0000313" key="3">
    <source>
        <dbReference type="EMBL" id="GMH78966.1"/>
    </source>
</evidence>
<organism evidence="3 4">
    <name type="scientific">Triparma laevis f. inornata</name>
    <dbReference type="NCBI Taxonomy" id="1714386"/>
    <lineage>
        <taxon>Eukaryota</taxon>
        <taxon>Sar</taxon>
        <taxon>Stramenopiles</taxon>
        <taxon>Ochrophyta</taxon>
        <taxon>Bolidophyceae</taxon>
        <taxon>Parmales</taxon>
        <taxon>Triparmaceae</taxon>
        <taxon>Triparma</taxon>
    </lineage>
</organism>
<feature type="compositionally biased region" description="Basic and acidic residues" evidence="2">
    <location>
        <begin position="59"/>
        <end position="68"/>
    </location>
</feature>
<feature type="coiled-coil region" evidence="1">
    <location>
        <begin position="357"/>
        <end position="409"/>
    </location>
</feature>
<evidence type="ECO:0000256" key="2">
    <source>
        <dbReference type="SAM" id="MobiDB-lite"/>
    </source>
</evidence>
<accession>A0A9W7ATS9</accession>
<proteinExistence type="predicted"/>
<gene>
    <name evidence="3" type="ORF">TL16_g07990</name>
</gene>
<feature type="compositionally biased region" description="Polar residues" evidence="2">
    <location>
        <begin position="69"/>
        <end position="79"/>
    </location>
</feature>
<reference evidence="4" key="1">
    <citation type="journal article" date="2023" name="Commun. Biol.">
        <title>Genome analysis of Parmales, the sister group of diatoms, reveals the evolutionary specialization of diatoms from phago-mixotrophs to photoautotrophs.</title>
        <authorList>
            <person name="Ban H."/>
            <person name="Sato S."/>
            <person name="Yoshikawa S."/>
            <person name="Yamada K."/>
            <person name="Nakamura Y."/>
            <person name="Ichinomiya M."/>
            <person name="Sato N."/>
            <person name="Blanc-Mathieu R."/>
            <person name="Endo H."/>
            <person name="Kuwata A."/>
            <person name="Ogata H."/>
        </authorList>
    </citation>
    <scope>NUCLEOTIDE SEQUENCE [LARGE SCALE GENOMIC DNA]</scope>
</reference>
<name>A0A9W7ATS9_9STRA</name>
<keyword evidence="1" id="KW-0175">Coiled coil</keyword>
<evidence type="ECO:0000256" key="1">
    <source>
        <dbReference type="SAM" id="Coils"/>
    </source>
</evidence>